<feature type="compositionally biased region" description="Pro residues" evidence="1">
    <location>
        <begin position="76"/>
        <end position="88"/>
    </location>
</feature>
<comment type="caution">
    <text evidence="3">The sequence shown here is derived from an EMBL/GenBank/DDBJ whole genome shotgun (WGS) entry which is preliminary data.</text>
</comment>
<feature type="compositionally biased region" description="Polar residues" evidence="1">
    <location>
        <begin position="1"/>
        <end position="13"/>
    </location>
</feature>
<evidence type="ECO:0000256" key="1">
    <source>
        <dbReference type="SAM" id="MobiDB-lite"/>
    </source>
</evidence>
<keyword evidence="2" id="KW-0812">Transmembrane</keyword>
<evidence type="ECO:0000256" key="2">
    <source>
        <dbReference type="SAM" id="Phobius"/>
    </source>
</evidence>
<name>A0ABP8KWG1_9MICO</name>
<keyword evidence="4" id="KW-1185">Reference proteome</keyword>
<feature type="transmembrane region" description="Helical" evidence="2">
    <location>
        <begin position="96"/>
        <end position="118"/>
    </location>
</feature>
<protein>
    <submittedName>
        <fullName evidence="3">Uncharacterized protein</fullName>
    </submittedName>
</protein>
<keyword evidence="2" id="KW-1133">Transmembrane helix</keyword>
<dbReference type="RefSeq" id="WP_345215126.1">
    <property type="nucleotide sequence ID" value="NZ_BAABGN010000002.1"/>
</dbReference>
<feature type="region of interest" description="Disordered" evidence="1">
    <location>
        <begin position="1"/>
        <end position="91"/>
    </location>
</feature>
<sequence>MSTDGGPRESSQPYRDLLAAGPPATRPSSATPGHAEPDGEPARPDQENTPDITVVVPGELSTRPYPGVRPATSVPGPAPRPSAPPTPRPRPRFRRYYGLAAMLVLGAGIAGAVLTVAAGEARTDWDVEISMQQQVTMDLPPAETRWIWAPESHVDDVACTATDSTGADLPMSAAPSQSHDDYESVFRFPTGNGAVTMTCDVTAEAASVWQPGSTTLWVGEPAPSELMPFLQAAVLLLFGGPAVGVLVLVVTVLAQIGHAVVGTVRSRTGERQTSRAARGEPGRHREGR</sequence>
<accession>A0ABP8KWG1</accession>
<keyword evidence="2" id="KW-0472">Membrane</keyword>
<dbReference type="EMBL" id="BAABGN010000002">
    <property type="protein sequence ID" value="GAA4418135.1"/>
    <property type="molecule type" value="Genomic_DNA"/>
</dbReference>
<feature type="compositionally biased region" description="Basic and acidic residues" evidence="1">
    <location>
        <begin position="35"/>
        <end position="46"/>
    </location>
</feature>
<gene>
    <name evidence="3" type="ORF">GCM10023169_07340</name>
</gene>
<feature type="compositionally biased region" description="Basic and acidic residues" evidence="1">
    <location>
        <begin position="267"/>
        <end position="288"/>
    </location>
</feature>
<dbReference type="Proteomes" id="UP001500622">
    <property type="component" value="Unassembled WGS sequence"/>
</dbReference>
<reference evidence="4" key="1">
    <citation type="journal article" date="2019" name="Int. J. Syst. Evol. Microbiol.">
        <title>The Global Catalogue of Microorganisms (GCM) 10K type strain sequencing project: providing services to taxonomists for standard genome sequencing and annotation.</title>
        <authorList>
            <consortium name="The Broad Institute Genomics Platform"/>
            <consortium name="The Broad Institute Genome Sequencing Center for Infectious Disease"/>
            <person name="Wu L."/>
            <person name="Ma J."/>
        </authorList>
    </citation>
    <scope>NUCLEOTIDE SEQUENCE [LARGE SCALE GENOMIC DNA]</scope>
    <source>
        <strain evidence="4">JCM 17810</strain>
    </source>
</reference>
<evidence type="ECO:0000313" key="3">
    <source>
        <dbReference type="EMBL" id="GAA4418135.1"/>
    </source>
</evidence>
<feature type="transmembrane region" description="Helical" evidence="2">
    <location>
        <begin position="233"/>
        <end position="261"/>
    </location>
</feature>
<evidence type="ECO:0000313" key="4">
    <source>
        <dbReference type="Proteomes" id="UP001500622"/>
    </source>
</evidence>
<organism evidence="3 4">
    <name type="scientific">Georgenia halophila</name>
    <dbReference type="NCBI Taxonomy" id="620889"/>
    <lineage>
        <taxon>Bacteria</taxon>
        <taxon>Bacillati</taxon>
        <taxon>Actinomycetota</taxon>
        <taxon>Actinomycetes</taxon>
        <taxon>Micrococcales</taxon>
        <taxon>Bogoriellaceae</taxon>
        <taxon>Georgenia</taxon>
    </lineage>
</organism>
<feature type="region of interest" description="Disordered" evidence="1">
    <location>
        <begin position="265"/>
        <end position="288"/>
    </location>
</feature>
<proteinExistence type="predicted"/>